<keyword evidence="1" id="KW-0004">4Fe-4S</keyword>
<sequence>MSGFQVRGWCPDAWRPMAAGDGLLVRVKPRLARLTRSQVLGLCDAALTLGNGLIDLTSRGNLQIRGVTEARWLPLVERLIALDLVDADPAREKRRNLLVAPDWQAGDDTHRIAGDLLAALDTLPDLPGKMGVVVDAGPVPLLADAPGDFRIERGVEGPLLLRAAGRANGAPVAAGDAADALVRLAHWFIDTGGTAAGRMARHVAPLPDWASDRIAPAAPANPIAPGPHPLGASLGVPFGQVDARVLADACAAWAAGVRITPWRSLLVEGAGLREAAFITDPTDPLLRTDACVGAPACPQASVETRALARQLAPLVSGRLHVSGCAKGCALAQAADVVATGRDGRFDLAFDARAGASSTHAGLSPDALLTLFGTD</sequence>
<evidence type="ECO:0000256" key="4">
    <source>
        <dbReference type="ARBA" id="ARBA00023002"/>
    </source>
</evidence>
<evidence type="ECO:0000256" key="3">
    <source>
        <dbReference type="ARBA" id="ARBA00022723"/>
    </source>
</evidence>
<name>A0A7X5Y4L2_9SPHN</name>
<evidence type="ECO:0000313" key="9">
    <source>
        <dbReference type="Proteomes" id="UP000531251"/>
    </source>
</evidence>
<evidence type="ECO:0000256" key="1">
    <source>
        <dbReference type="ARBA" id="ARBA00022485"/>
    </source>
</evidence>
<keyword evidence="3" id="KW-0479">Metal-binding</keyword>
<gene>
    <name evidence="8" type="ORF">GGR89_003995</name>
</gene>
<dbReference type="GO" id="GO:0043818">
    <property type="term" value="F:precorrin-3B synthase activity"/>
    <property type="evidence" value="ECO:0007669"/>
    <property type="project" value="UniProtKB-EC"/>
</dbReference>
<keyword evidence="9" id="KW-1185">Reference proteome</keyword>
<dbReference type="SUPFAM" id="SSF55124">
    <property type="entry name" value="Nitrite/Sulfite reductase N-terminal domain-like"/>
    <property type="match status" value="1"/>
</dbReference>
<evidence type="ECO:0000259" key="7">
    <source>
        <dbReference type="Pfam" id="PF03460"/>
    </source>
</evidence>
<dbReference type="InterPro" id="IPR036136">
    <property type="entry name" value="Nit/Sulf_reduc_fer-like_dom_sf"/>
</dbReference>
<keyword evidence="2" id="KW-0349">Heme</keyword>
<dbReference type="RefSeq" id="WP_125973719.1">
    <property type="nucleotide sequence ID" value="NZ_BAAADY010000027.1"/>
</dbReference>
<dbReference type="InterPro" id="IPR005117">
    <property type="entry name" value="NiRdtase/SiRdtase_haem-b_fer"/>
</dbReference>
<dbReference type="EMBL" id="JAATJB010000018">
    <property type="protein sequence ID" value="NJB99650.1"/>
    <property type="molecule type" value="Genomic_DNA"/>
</dbReference>
<dbReference type="PANTHER" id="PTHR32439">
    <property type="entry name" value="FERREDOXIN--NITRITE REDUCTASE, CHLOROPLASTIC"/>
    <property type="match status" value="1"/>
</dbReference>
<dbReference type="SUPFAM" id="SSF56014">
    <property type="entry name" value="Nitrite and sulphite reductase 4Fe-4S domain-like"/>
    <property type="match status" value="1"/>
</dbReference>
<comment type="caution">
    <text evidence="8">The sequence shown here is derived from an EMBL/GenBank/DDBJ whole genome shotgun (WGS) entry which is preliminary data.</text>
</comment>
<evidence type="ECO:0000256" key="2">
    <source>
        <dbReference type="ARBA" id="ARBA00022617"/>
    </source>
</evidence>
<dbReference type="Proteomes" id="UP000531251">
    <property type="component" value="Unassembled WGS sequence"/>
</dbReference>
<proteinExistence type="predicted"/>
<keyword evidence="4 8" id="KW-0560">Oxidoreductase</keyword>
<protein>
    <submittedName>
        <fullName evidence="8">Precorrin-3B synthase</fullName>
        <ecNumber evidence="8">1.14.13.83</ecNumber>
    </submittedName>
</protein>
<accession>A0A7X5Y4L2</accession>
<dbReference type="InterPro" id="IPR045854">
    <property type="entry name" value="NO2/SO3_Rdtase_4Fe4S_sf"/>
</dbReference>
<dbReference type="PANTHER" id="PTHR32439:SF9">
    <property type="entry name" value="BLR3264 PROTEIN"/>
    <property type="match status" value="1"/>
</dbReference>
<dbReference type="GO" id="GO:0051539">
    <property type="term" value="F:4 iron, 4 sulfur cluster binding"/>
    <property type="evidence" value="ECO:0007669"/>
    <property type="project" value="UniProtKB-KW"/>
</dbReference>
<keyword evidence="6" id="KW-0411">Iron-sulfur</keyword>
<feature type="domain" description="Nitrite/Sulfite reductase ferredoxin-like" evidence="7">
    <location>
        <begin position="16"/>
        <end position="81"/>
    </location>
</feature>
<reference evidence="8 9" key="1">
    <citation type="submission" date="2020-03" db="EMBL/GenBank/DDBJ databases">
        <title>Genomic Encyclopedia of Type Strains, Phase IV (KMG-IV): sequencing the most valuable type-strain genomes for metagenomic binning, comparative biology and taxonomic classification.</title>
        <authorList>
            <person name="Goeker M."/>
        </authorList>
    </citation>
    <scope>NUCLEOTIDE SEQUENCE [LARGE SCALE GENOMIC DNA]</scope>
    <source>
        <strain evidence="8 9">DSM 7225</strain>
    </source>
</reference>
<dbReference type="AlphaFoldDB" id="A0A7X5Y4L2"/>
<dbReference type="EC" id="1.14.13.83" evidence="8"/>
<evidence type="ECO:0000313" key="8">
    <source>
        <dbReference type="EMBL" id="NJB99650.1"/>
    </source>
</evidence>
<dbReference type="InterPro" id="IPR051329">
    <property type="entry name" value="NIR_SIR_4Fe-4S"/>
</dbReference>
<dbReference type="Gene3D" id="3.30.413.10">
    <property type="entry name" value="Sulfite Reductase Hemoprotein, domain 1"/>
    <property type="match status" value="2"/>
</dbReference>
<evidence type="ECO:0000256" key="6">
    <source>
        <dbReference type="ARBA" id="ARBA00023014"/>
    </source>
</evidence>
<evidence type="ECO:0000256" key="5">
    <source>
        <dbReference type="ARBA" id="ARBA00023004"/>
    </source>
</evidence>
<keyword evidence="5" id="KW-0408">Iron</keyword>
<dbReference type="Pfam" id="PF03460">
    <property type="entry name" value="NIR_SIR_ferr"/>
    <property type="match status" value="1"/>
</dbReference>
<organism evidence="8 9">
    <name type="scientific">Sphingomonas trueperi</name>
    <dbReference type="NCBI Taxonomy" id="53317"/>
    <lineage>
        <taxon>Bacteria</taxon>
        <taxon>Pseudomonadati</taxon>
        <taxon>Pseudomonadota</taxon>
        <taxon>Alphaproteobacteria</taxon>
        <taxon>Sphingomonadales</taxon>
        <taxon>Sphingomonadaceae</taxon>
        <taxon>Sphingomonas</taxon>
    </lineage>
</organism>
<dbReference type="Gene3D" id="3.90.480.10">
    <property type="entry name" value="Sulfite Reductase Hemoprotein,Domain 2"/>
    <property type="match status" value="1"/>
</dbReference>
<dbReference type="GO" id="GO:0046872">
    <property type="term" value="F:metal ion binding"/>
    <property type="evidence" value="ECO:0007669"/>
    <property type="project" value="UniProtKB-KW"/>
</dbReference>